<dbReference type="Proteomes" id="UP000288805">
    <property type="component" value="Unassembled WGS sequence"/>
</dbReference>
<feature type="transmembrane region" description="Helical" evidence="2">
    <location>
        <begin position="21"/>
        <end position="40"/>
    </location>
</feature>
<reference evidence="3 4" key="1">
    <citation type="journal article" date="2018" name="PLoS Genet.">
        <title>Population sequencing reveals clonal diversity and ancestral inbreeding in the grapevine cultivar Chardonnay.</title>
        <authorList>
            <person name="Roach M.J."/>
            <person name="Johnson D.L."/>
            <person name="Bohlmann J."/>
            <person name="van Vuuren H.J."/>
            <person name="Jones S.J."/>
            <person name="Pretorius I.S."/>
            <person name="Schmidt S.A."/>
            <person name="Borneman A.R."/>
        </authorList>
    </citation>
    <scope>NUCLEOTIDE SEQUENCE [LARGE SCALE GENOMIC DNA]</scope>
    <source>
        <strain evidence="4">cv. Chardonnay</strain>
        <tissue evidence="3">Leaf</tissue>
    </source>
</reference>
<protein>
    <submittedName>
        <fullName evidence="3">Uncharacterized protein</fullName>
    </submittedName>
</protein>
<evidence type="ECO:0000256" key="1">
    <source>
        <dbReference type="SAM" id="MobiDB-lite"/>
    </source>
</evidence>
<gene>
    <name evidence="3" type="ORF">CK203_060060</name>
</gene>
<dbReference type="AlphaFoldDB" id="A0A438GK17"/>
<accession>A0A438GK17</accession>
<proteinExistence type="predicted"/>
<evidence type="ECO:0000313" key="3">
    <source>
        <dbReference type="EMBL" id="RVW72559.1"/>
    </source>
</evidence>
<evidence type="ECO:0000256" key="2">
    <source>
        <dbReference type="SAM" id="Phobius"/>
    </source>
</evidence>
<name>A0A438GK17_VITVI</name>
<comment type="caution">
    <text evidence="3">The sequence shown here is derived from an EMBL/GenBank/DDBJ whole genome shotgun (WGS) entry which is preliminary data.</text>
</comment>
<evidence type="ECO:0000313" key="4">
    <source>
        <dbReference type="Proteomes" id="UP000288805"/>
    </source>
</evidence>
<keyword evidence="2" id="KW-1133">Transmembrane helix</keyword>
<sequence length="189" mass="21365">MALSSILRRRCISGVLRGQPPFSYFSLGCYAMFWHIWVFLQTLRLSPAAIVERASLLTNGLSYRSISIPQNFPSQGKSLLLHPLQLPRSLYQRQHHLMPHLLFLLPQSRPSTIPGSEYRALLASFQTLTTTQTAIMERMDHFQIQQDQQTLILREIQQHLGLVPPAPPVAVPSSVPAEDPSYPPEEPTT</sequence>
<feature type="region of interest" description="Disordered" evidence="1">
    <location>
        <begin position="165"/>
        <end position="189"/>
    </location>
</feature>
<keyword evidence="2" id="KW-0812">Transmembrane</keyword>
<dbReference type="EMBL" id="QGNW01000411">
    <property type="protein sequence ID" value="RVW72559.1"/>
    <property type="molecule type" value="Genomic_DNA"/>
</dbReference>
<keyword evidence="2" id="KW-0472">Membrane</keyword>
<organism evidence="3 4">
    <name type="scientific">Vitis vinifera</name>
    <name type="common">Grape</name>
    <dbReference type="NCBI Taxonomy" id="29760"/>
    <lineage>
        <taxon>Eukaryota</taxon>
        <taxon>Viridiplantae</taxon>
        <taxon>Streptophyta</taxon>
        <taxon>Embryophyta</taxon>
        <taxon>Tracheophyta</taxon>
        <taxon>Spermatophyta</taxon>
        <taxon>Magnoliopsida</taxon>
        <taxon>eudicotyledons</taxon>
        <taxon>Gunneridae</taxon>
        <taxon>Pentapetalae</taxon>
        <taxon>rosids</taxon>
        <taxon>Vitales</taxon>
        <taxon>Vitaceae</taxon>
        <taxon>Viteae</taxon>
        <taxon>Vitis</taxon>
    </lineage>
</organism>